<dbReference type="PATRIC" id="fig|1096930.3.peg.3774"/>
<reference evidence="3 4" key="1">
    <citation type="journal article" date="2013" name="Genome Announc.">
        <title>Genome Sequence of Novosphingobium lindaniclasticum LE124T, Isolated from a Hexachlorocyclohexane Dumpsite.</title>
        <authorList>
            <person name="Saxena A."/>
            <person name="Nayyar N."/>
            <person name="Sangwan N."/>
            <person name="Kumari R."/>
            <person name="Khurana J.P."/>
            <person name="Lal R."/>
        </authorList>
    </citation>
    <scope>NUCLEOTIDE SEQUENCE [LARGE SCALE GENOMIC DNA]</scope>
    <source>
        <strain evidence="3 4">LE124</strain>
    </source>
</reference>
<dbReference type="InterPro" id="IPR046462">
    <property type="entry name" value="TerL_nuclease"/>
</dbReference>
<dbReference type="EMBL" id="ATHL01000127">
    <property type="protein sequence ID" value="EQB09654.1"/>
    <property type="molecule type" value="Genomic_DNA"/>
</dbReference>
<name>T0IJ20_9SPHN</name>
<keyword evidence="4" id="KW-1185">Reference proteome</keyword>
<dbReference type="Pfam" id="PF20441">
    <property type="entry name" value="TerL_nuclease"/>
    <property type="match status" value="1"/>
</dbReference>
<dbReference type="Gene3D" id="3.40.50.300">
    <property type="entry name" value="P-loop containing nucleotide triphosphate hydrolases"/>
    <property type="match status" value="1"/>
</dbReference>
<dbReference type="InterPro" id="IPR046461">
    <property type="entry name" value="TerL_ATPase"/>
</dbReference>
<dbReference type="eggNOG" id="COG4626">
    <property type="taxonomic scope" value="Bacteria"/>
</dbReference>
<sequence>MAAPKWSTACLDWQERIVARKSLVPCPPLFPGKAEDALGVFKSLQVVDLPKVVVGEVERHPTLGEVCDDFVFDLVAAIFGAEDPETGKRLISEFMLLISKKNGKSMIAAGIMVTALILNWRPNAILQILAPTLEVANNSFEPAMGMVRADPELSVVLKVIEHQRQIKHLDTGAVLKVIAADSDTVAGGKASITLIEELWLFGKKPKAAAMLREALGGGSARPEAFTLYITTHSDEPPSGVYKTKLAYMRDVRDGVIDDPKTMAMLYEWPVEMLDAEAYLDPAFFYVTNPHIGRSVTVEWLQAELGKEQIGEGEGLQVFLAKHLNVEIGLRLRRDRWRGTDYWEACADKSLTLASLLARSEVAVVGVDGGGLDDLYGLCVAGRERGTGRWLYWFKAWCWPDVLTRRKEIAAQLHDYESDGDLVICSEVVSETLGLDADDTAYERPQDIREIVAVIEEVKASGLLPERGAVGLDPQGVSDLVDALAEIGLEDPQVVSVGQGFRLMSAIVGLARKLKFNGAVHDGSRMMAWCVSNAKEELGRQTVMIVKNTQGTGKIDPFMAGLNATKLLELNPVAANDNGVSVYEDRGLVVF</sequence>
<dbReference type="RefSeq" id="WP_021235578.1">
    <property type="nucleotide sequence ID" value="NZ_ATHL01000127.1"/>
</dbReference>
<proteinExistence type="predicted"/>
<dbReference type="GO" id="GO:0004519">
    <property type="term" value="F:endonuclease activity"/>
    <property type="evidence" value="ECO:0007669"/>
    <property type="project" value="InterPro"/>
</dbReference>
<gene>
    <name evidence="3" type="ORF">L284_19145</name>
</gene>
<dbReference type="PANTHER" id="PTHR41287">
    <property type="match status" value="1"/>
</dbReference>
<dbReference type="OrthoDB" id="9760250at2"/>
<evidence type="ECO:0000259" key="2">
    <source>
        <dbReference type="Pfam" id="PF20441"/>
    </source>
</evidence>
<protein>
    <submittedName>
        <fullName evidence="3">Terminase</fullName>
    </submittedName>
</protein>
<feature type="domain" description="Terminase large subunit-like ATPase" evidence="1">
    <location>
        <begin position="76"/>
        <end position="241"/>
    </location>
</feature>
<evidence type="ECO:0000313" key="3">
    <source>
        <dbReference type="EMBL" id="EQB09654.1"/>
    </source>
</evidence>
<dbReference type="AlphaFoldDB" id="T0IJ20"/>
<accession>T0IJ20</accession>
<evidence type="ECO:0000259" key="1">
    <source>
        <dbReference type="Pfam" id="PF03354"/>
    </source>
</evidence>
<dbReference type="PANTHER" id="PTHR41287:SF1">
    <property type="entry name" value="PROTEIN YMFN"/>
    <property type="match status" value="1"/>
</dbReference>
<comment type="caution">
    <text evidence="3">The sequence shown here is derived from an EMBL/GenBank/DDBJ whole genome shotgun (WGS) entry which is preliminary data.</text>
</comment>
<evidence type="ECO:0000313" key="4">
    <source>
        <dbReference type="Proteomes" id="UP000015527"/>
    </source>
</evidence>
<dbReference type="Pfam" id="PF03354">
    <property type="entry name" value="TerL_ATPase"/>
    <property type="match status" value="1"/>
</dbReference>
<dbReference type="InterPro" id="IPR005021">
    <property type="entry name" value="Terminase_largesu-like"/>
</dbReference>
<dbReference type="Proteomes" id="UP000015527">
    <property type="component" value="Unassembled WGS sequence"/>
</dbReference>
<feature type="domain" description="Terminase large subunit-like endonuclease" evidence="2">
    <location>
        <begin position="269"/>
        <end position="563"/>
    </location>
</feature>
<dbReference type="InterPro" id="IPR027417">
    <property type="entry name" value="P-loop_NTPase"/>
</dbReference>
<organism evidence="3 4">
    <name type="scientific">Novosphingobium lindaniclasticum LE124</name>
    <dbReference type="NCBI Taxonomy" id="1096930"/>
    <lineage>
        <taxon>Bacteria</taxon>
        <taxon>Pseudomonadati</taxon>
        <taxon>Pseudomonadota</taxon>
        <taxon>Alphaproteobacteria</taxon>
        <taxon>Sphingomonadales</taxon>
        <taxon>Sphingomonadaceae</taxon>
        <taxon>Novosphingobium</taxon>
    </lineage>
</organism>